<gene>
    <name evidence="1" type="ORF">H6G03_03270</name>
</gene>
<proteinExistence type="predicted"/>
<dbReference type="AlphaFoldDB" id="A0A926ZEZ6"/>
<name>A0A926ZEZ6_9CYAN</name>
<dbReference type="Proteomes" id="UP000641646">
    <property type="component" value="Unassembled WGS sequence"/>
</dbReference>
<sequence length="58" mass="6537">MPDNEVFNEQVADRLSVSYDSTAQSTKSRAGCVDLCDRISSRSSVRQTLRSRLPVYLK</sequence>
<comment type="caution">
    <text evidence="1">The sequence shown here is derived from an EMBL/GenBank/DDBJ whole genome shotgun (WGS) entry which is preliminary data.</text>
</comment>
<dbReference type="EMBL" id="JACJPW010000005">
    <property type="protein sequence ID" value="MBD2180144.1"/>
    <property type="molecule type" value="Genomic_DNA"/>
</dbReference>
<protein>
    <submittedName>
        <fullName evidence="1">Uncharacterized protein</fullName>
    </submittedName>
</protein>
<organism evidence="1 2">
    <name type="scientific">Aerosakkonema funiforme FACHB-1375</name>
    <dbReference type="NCBI Taxonomy" id="2949571"/>
    <lineage>
        <taxon>Bacteria</taxon>
        <taxon>Bacillati</taxon>
        <taxon>Cyanobacteriota</taxon>
        <taxon>Cyanophyceae</taxon>
        <taxon>Oscillatoriophycideae</taxon>
        <taxon>Aerosakkonematales</taxon>
        <taxon>Aerosakkonemataceae</taxon>
        <taxon>Aerosakkonema</taxon>
    </lineage>
</organism>
<evidence type="ECO:0000313" key="1">
    <source>
        <dbReference type="EMBL" id="MBD2180144.1"/>
    </source>
</evidence>
<reference evidence="1" key="1">
    <citation type="journal article" date="2015" name="ISME J.">
        <title>Draft Genome Sequence of Streptomyces incarnatus NRRL8089, which Produces the Nucleoside Antibiotic Sinefungin.</title>
        <authorList>
            <person name="Oshima K."/>
            <person name="Hattori M."/>
            <person name="Shimizu H."/>
            <person name="Fukuda K."/>
            <person name="Nemoto M."/>
            <person name="Inagaki K."/>
            <person name="Tamura T."/>
        </authorList>
    </citation>
    <scope>NUCLEOTIDE SEQUENCE</scope>
    <source>
        <strain evidence="1">FACHB-1375</strain>
    </source>
</reference>
<evidence type="ECO:0000313" key="2">
    <source>
        <dbReference type="Proteomes" id="UP000641646"/>
    </source>
</evidence>
<reference evidence="1" key="2">
    <citation type="submission" date="2020-08" db="EMBL/GenBank/DDBJ databases">
        <authorList>
            <person name="Chen M."/>
            <person name="Teng W."/>
            <person name="Zhao L."/>
            <person name="Hu C."/>
            <person name="Zhou Y."/>
            <person name="Han B."/>
            <person name="Song L."/>
            <person name="Shu W."/>
        </authorList>
    </citation>
    <scope>NUCLEOTIDE SEQUENCE</scope>
    <source>
        <strain evidence="1">FACHB-1375</strain>
    </source>
</reference>
<accession>A0A926ZEZ6</accession>
<keyword evidence="2" id="KW-1185">Reference proteome</keyword>